<accession>A0A1I8EEM7</accession>
<reference evidence="1" key="1">
    <citation type="submission" date="2016-11" db="UniProtKB">
        <authorList>
            <consortium name="WormBaseParasite"/>
        </authorList>
    </citation>
    <scope>IDENTIFICATION</scope>
    <source>
        <strain evidence="1">pt0022</strain>
    </source>
</reference>
<name>A0A1I8EEM7_WUCBA</name>
<organism evidence="1">
    <name type="scientific">Wuchereria bancrofti</name>
    <dbReference type="NCBI Taxonomy" id="6293"/>
    <lineage>
        <taxon>Eukaryota</taxon>
        <taxon>Metazoa</taxon>
        <taxon>Ecdysozoa</taxon>
        <taxon>Nematoda</taxon>
        <taxon>Chromadorea</taxon>
        <taxon>Rhabditida</taxon>
        <taxon>Spirurina</taxon>
        <taxon>Spiruromorpha</taxon>
        <taxon>Filarioidea</taxon>
        <taxon>Onchocercidae</taxon>
        <taxon>Wuchereria</taxon>
    </lineage>
</organism>
<dbReference type="WBParaSite" id="maker-PairedContig_1729-snap-gene-0.1-mRNA-1">
    <property type="protein sequence ID" value="maker-PairedContig_1729-snap-gene-0.1-mRNA-1"/>
    <property type="gene ID" value="maker-PairedContig_1729-snap-gene-0.1"/>
</dbReference>
<evidence type="ECO:0000313" key="1">
    <source>
        <dbReference type="WBParaSite" id="maker-PairedContig_1729-snap-gene-0.1-mRNA-1"/>
    </source>
</evidence>
<protein>
    <submittedName>
        <fullName evidence="1">Uncharacterized protein</fullName>
    </submittedName>
</protein>
<proteinExistence type="predicted"/>
<sequence length="11" mass="1420">MFRSMDKLYKT</sequence>